<dbReference type="EMBL" id="CADIJM010000001">
    <property type="protein sequence ID" value="CAB3666006.1"/>
    <property type="molecule type" value="Genomic_DNA"/>
</dbReference>
<organism evidence="9 10">
    <name type="scientific">Achromobacter animicus</name>
    <dbReference type="NCBI Taxonomy" id="1389935"/>
    <lineage>
        <taxon>Bacteria</taxon>
        <taxon>Pseudomonadati</taxon>
        <taxon>Pseudomonadota</taxon>
        <taxon>Betaproteobacteria</taxon>
        <taxon>Burkholderiales</taxon>
        <taxon>Alcaligenaceae</taxon>
        <taxon>Achromobacter</taxon>
    </lineage>
</organism>
<feature type="region of interest" description="Disordered" evidence="6">
    <location>
        <begin position="1"/>
        <end position="44"/>
    </location>
</feature>
<protein>
    <recommendedName>
        <fullName evidence="8">Cytochrome b561 bacterial/Ni-hydrogenase domain-containing protein</fullName>
    </recommendedName>
</protein>
<dbReference type="InterPro" id="IPR011577">
    <property type="entry name" value="Cyt_b561_bac/Ni-Hgenase"/>
</dbReference>
<sequence>MLARPALNNTPLAPPASALSPAAPPSTAPESAAKKRTSQPAPPAISPVIHPRWLRVTHWLNALAVVVMVMSGWRIYNAAPFFDFTFPNGITLGGWLGGALQWHFAGMWLLFANGLLYLALNVATGRLWRKFLPVSPGGVARDLLAALRGRLSHADPRRYNHVQRLAYLFVMADIAVLILSGLVLWKSVQFDLLRDLMGGYEAARRVHFFAMALLAGFVAVHLAMVALVPRSLLTMIRGK</sequence>
<reference evidence="9 10" key="1">
    <citation type="submission" date="2020-04" db="EMBL/GenBank/DDBJ databases">
        <authorList>
            <person name="De Canck E."/>
        </authorList>
    </citation>
    <scope>NUCLEOTIDE SEQUENCE [LARGE SCALE GENOMIC DNA]</scope>
    <source>
        <strain evidence="9 10">LMG 26690</strain>
    </source>
</reference>
<feature type="transmembrane region" description="Helical" evidence="7">
    <location>
        <begin position="59"/>
        <end position="79"/>
    </location>
</feature>
<evidence type="ECO:0000256" key="6">
    <source>
        <dbReference type="SAM" id="MobiDB-lite"/>
    </source>
</evidence>
<feature type="transmembrane region" description="Helical" evidence="7">
    <location>
        <begin position="99"/>
        <end position="120"/>
    </location>
</feature>
<dbReference type="GO" id="GO:0005886">
    <property type="term" value="C:plasma membrane"/>
    <property type="evidence" value="ECO:0007669"/>
    <property type="project" value="UniProtKB-SubCell"/>
</dbReference>
<dbReference type="SUPFAM" id="SSF81342">
    <property type="entry name" value="Transmembrane di-heme cytochromes"/>
    <property type="match status" value="1"/>
</dbReference>
<evidence type="ECO:0000313" key="10">
    <source>
        <dbReference type="Proteomes" id="UP000494214"/>
    </source>
</evidence>
<feature type="compositionally biased region" description="Low complexity" evidence="6">
    <location>
        <begin position="1"/>
        <end position="21"/>
    </location>
</feature>
<dbReference type="GO" id="GO:0020037">
    <property type="term" value="F:heme binding"/>
    <property type="evidence" value="ECO:0007669"/>
    <property type="project" value="TreeGrafter"/>
</dbReference>
<dbReference type="PANTHER" id="PTHR30485:SF1">
    <property type="entry name" value="CYTOCHROME YDHU-RELATED"/>
    <property type="match status" value="1"/>
</dbReference>
<keyword evidence="4 7" id="KW-1133">Transmembrane helix</keyword>
<dbReference type="InterPro" id="IPR016174">
    <property type="entry name" value="Di-haem_cyt_TM"/>
</dbReference>
<accession>A0A6S6Z7D4</accession>
<evidence type="ECO:0000256" key="1">
    <source>
        <dbReference type="ARBA" id="ARBA00004651"/>
    </source>
</evidence>
<evidence type="ECO:0000256" key="7">
    <source>
        <dbReference type="SAM" id="Phobius"/>
    </source>
</evidence>
<evidence type="ECO:0000259" key="8">
    <source>
        <dbReference type="Pfam" id="PF01292"/>
    </source>
</evidence>
<dbReference type="RefSeq" id="WP_175121837.1">
    <property type="nucleotide sequence ID" value="NZ_CADIJM010000001.1"/>
</dbReference>
<name>A0A6S6Z7D4_9BURK</name>
<keyword evidence="5 7" id="KW-0472">Membrane</keyword>
<dbReference type="PANTHER" id="PTHR30485">
    <property type="entry name" value="NI/FE-HYDROGENASE 1 B-TYPE CYTOCHROME SUBUNIT"/>
    <property type="match status" value="1"/>
</dbReference>
<evidence type="ECO:0000256" key="3">
    <source>
        <dbReference type="ARBA" id="ARBA00022692"/>
    </source>
</evidence>
<dbReference type="GO" id="GO:0009055">
    <property type="term" value="F:electron transfer activity"/>
    <property type="evidence" value="ECO:0007669"/>
    <property type="project" value="InterPro"/>
</dbReference>
<comment type="subcellular location">
    <subcellularLocation>
        <location evidence="1">Cell membrane</location>
        <topology evidence="1">Multi-pass membrane protein</topology>
    </subcellularLocation>
</comment>
<dbReference type="Pfam" id="PF01292">
    <property type="entry name" value="Ni_hydr_CYTB"/>
    <property type="match status" value="1"/>
</dbReference>
<dbReference type="InterPro" id="IPR051542">
    <property type="entry name" value="Hydrogenase_cytochrome"/>
</dbReference>
<feature type="transmembrane region" description="Helical" evidence="7">
    <location>
        <begin position="165"/>
        <end position="188"/>
    </location>
</feature>
<keyword evidence="2" id="KW-1003">Cell membrane</keyword>
<evidence type="ECO:0000256" key="4">
    <source>
        <dbReference type="ARBA" id="ARBA00022989"/>
    </source>
</evidence>
<evidence type="ECO:0000256" key="2">
    <source>
        <dbReference type="ARBA" id="ARBA00022475"/>
    </source>
</evidence>
<proteinExistence type="predicted"/>
<dbReference type="Gene3D" id="1.20.950.20">
    <property type="entry name" value="Transmembrane di-heme cytochromes, Chain C"/>
    <property type="match status" value="1"/>
</dbReference>
<feature type="domain" description="Cytochrome b561 bacterial/Ni-hydrogenase" evidence="8">
    <location>
        <begin position="50"/>
        <end position="238"/>
    </location>
</feature>
<gene>
    <name evidence="9" type="primary">yedZ1</name>
    <name evidence="9" type="ORF">LMG26690_00833</name>
</gene>
<dbReference type="AlphaFoldDB" id="A0A6S6Z7D4"/>
<dbReference type="Proteomes" id="UP000494214">
    <property type="component" value="Unassembled WGS sequence"/>
</dbReference>
<keyword evidence="10" id="KW-1185">Reference proteome</keyword>
<dbReference type="GO" id="GO:0022904">
    <property type="term" value="P:respiratory electron transport chain"/>
    <property type="evidence" value="ECO:0007669"/>
    <property type="project" value="InterPro"/>
</dbReference>
<evidence type="ECO:0000313" key="9">
    <source>
        <dbReference type="EMBL" id="CAB3666006.1"/>
    </source>
</evidence>
<feature type="transmembrane region" description="Helical" evidence="7">
    <location>
        <begin position="208"/>
        <end position="229"/>
    </location>
</feature>
<keyword evidence="3 7" id="KW-0812">Transmembrane</keyword>
<evidence type="ECO:0000256" key="5">
    <source>
        <dbReference type="ARBA" id="ARBA00023136"/>
    </source>
</evidence>